<evidence type="ECO:0000256" key="3">
    <source>
        <dbReference type="ARBA" id="ARBA00022989"/>
    </source>
</evidence>
<keyword evidence="4" id="KW-0472">Membrane</keyword>
<evidence type="ECO:0000256" key="1">
    <source>
        <dbReference type="ARBA" id="ARBA00004141"/>
    </source>
</evidence>
<dbReference type="PANTHER" id="PTHR37422:SF23">
    <property type="entry name" value="TEICHURONIC ACID BIOSYNTHESIS PROTEIN TUAE"/>
    <property type="match status" value="1"/>
</dbReference>
<comment type="caution">
    <text evidence="6">The sequence shown here is derived from an EMBL/GenBank/DDBJ whole genome shotgun (WGS) entry which is preliminary data.</text>
</comment>
<keyword evidence="2" id="KW-0812">Transmembrane</keyword>
<name>A0A4Q2IVF0_9SPHN</name>
<dbReference type="RefSeq" id="WP_129340465.1">
    <property type="nucleotide sequence ID" value="NZ_JACIDD010000005.1"/>
</dbReference>
<dbReference type="OrthoDB" id="7628239at2"/>
<dbReference type="Proteomes" id="UP000292347">
    <property type="component" value="Unassembled WGS sequence"/>
</dbReference>
<gene>
    <name evidence="6" type="ORF">EO081_03130</name>
</gene>
<dbReference type="AlphaFoldDB" id="A0A4Q2IVF0"/>
<dbReference type="GO" id="GO:0016020">
    <property type="term" value="C:membrane"/>
    <property type="evidence" value="ECO:0007669"/>
    <property type="project" value="UniProtKB-SubCell"/>
</dbReference>
<evidence type="ECO:0000259" key="5">
    <source>
        <dbReference type="Pfam" id="PF04932"/>
    </source>
</evidence>
<dbReference type="InterPro" id="IPR007016">
    <property type="entry name" value="O-antigen_ligase-rel_domated"/>
</dbReference>
<evidence type="ECO:0000256" key="2">
    <source>
        <dbReference type="ARBA" id="ARBA00022692"/>
    </source>
</evidence>
<dbReference type="PANTHER" id="PTHR37422">
    <property type="entry name" value="TEICHURONIC ACID BIOSYNTHESIS PROTEIN TUAE"/>
    <property type="match status" value="1"/>
</dbReference>
<feature type="domain" description="O-antigen ligase-related" evidence="5">
    <location>
        <begin position="228"/>
        <end position="366"/>
    </location>
</feature>
<keyword evidence="6" id="KW-0436">Ligase</keyword>
<comment type="subcellular location">
    <subcellularLocation>
        <location evidence="1">Membrane</location>
        <topology evidence="1">Multi-pass membrane protein</topology>
    </subcellularLocation>
</comment>
<proteinExistence type="predicted"/>
<evidence type="ECO:0000313" key="7">
    <source>
        <dbReference type="Proteomes" id="UP000292347"/>
    </source>
</evidence>
<sequence>MSSFRLCAALVFLAVVLGGGGTPAPWPELILQLLFLAAAILWVAFGRSGQLARGRGILDVPVLAGVTFLLLLVGAQLIGLPPGLWSALPGREQVAATYGLFDAQSAWHPMTVAPGDTVAAALSLIPPLLMLLFVAQLRLADRTRLLAVLAGAALLSALLGALQVAEGGSFLRLYAYTHVGFATGFHANRNAAADLFLVGILAAITFAAAKRHSPVSGRWRLGALGAGAFLTLVVLLTGSRTGTVLLLPVFAVGAVLLAGRGRVSRRTLLGGSGVLLALAALVMVNPMLRRTADRFFFEQDARVDLWTDSYFAVEQTWPLGAGLGSFVPVFLTAERLEAVDPSYPNRAHNDYLEFALEAGLPGLVLLAFVFGAVVWRVRKHLAAGGVVALHATFAAMVITLFALHSIVDYPMRSMSLAVIAAMAIALLAREPVEDA</sequence>
<reference evidence="6 7" key="1">
    <citation type="submission" date="2019-01" db="EMBL/GenBank/DDBJ databases">
        <title>Sphingomonas mucosissima sp. nov. and Sphingomonas desiccabilis sp. nov., from biological soil crusts in the Colorado Plateau, USA.</title>
        <authorList>
            <person name="Zhu D."/>
        </authorList>
    </citation>
    <scope>NUCLEOTIDE SEQUENCE [LARGE SCALE GENOMIC DNA]</scope>
    <source>
        <strain evidence="6 7">CP1D</strain>
    </source>
</reference>
<evidence type="ECO:0000313" key="6">
    <source>
        <dbReference type="EMBL" id="RXZ34679.1"/>
    </source>
</evidence>
<dbReference type="Pfam" id="PF04932">
    <property type="entry name" value="Wzy_C"/>
    <property type="match status" value="1"/>
</dbReference>
<protein>
    <submittedName>
        <fullName evidence="6">O-antigen ligase family protein</fullName>
    </submittedName>
</protein>
<dbReference type="EMBL" id="SDPT01000001">
    <property type="protein sequence ID" value="RXZ34679.1"/>
    <property type="molecule type" value="Genomic_DNA"/>
</dbReference>
<evidence type="ECO:0000256" key="4">
    <source>
        <dbReference type="ARBA" id="ARBA00023136"/>
    </source>
</evidence>
<dbReference type="GO" id="GO:0016874">
    <property type="term" value="F:ligase activity"/>
    <property type="evidence" value="ECO:0007669"/>
    <property type="project" value="UniProtKB-KW"/>
</dbReference>
<dbReference type="InterPro" id="IPR051533">
    <property type="entry name" value="WaaL-like"/>
</dbReference>
<keyword evidence="7" id="KW-1185">Reference proteome</keyword>
<accession>A0A4Q2IVF0</accession>
<organism evidence="6 7">
    <name type="scientific">Sphingomonas desiccabilis</name>
    <dbReference type="NCBI Taxonomy" id="429134"/>
    <lineage>
        <taxon>Bacteria</taxon>
        <taxon>Pseudomonadati</taxon>
        <taxon>Pseudomonadota</taxon>
        <taxon>Alphaproteobacteria</taxon>
        <taxon>Sphingomonadales</taxon>
        <taxon>Sphingomonadaceae</taxon>
        <taxon>Sphingomonas</taxon>
    </lineage>
</organism>
<keyword evidence="3" id="KW-1133">Transmembrane helix</keyword>